<feature type="transmembrane region" description="Helical" evidence="1">
    <location>
        <begin position="123"/>
        <end position="144"/>
    </location>
</feature>
<keyword evidence="1" id="KW-0472">Membrane</keyword>
<dbReference type="PANTHER" id="PTHR32251">
    <property type="entry name" value="3-OXO-5-ALPHA-STEROID 4-DEHYDROGENASE"/>
    <property type="match status" value="1"/>
</dbReference>
<proteinExistence type="predicted"/>
<accession>A0A1G5HT43</accession>
<feature type="transmembrane region" description="Helical" evidence="1">
    <location>
        <begin position="181"/>
        <end position="201"/>
    </location>
</feature>
<organism evidence="2 3">
    <name type="scientific">Serratia nematodiphila</name>
    <dbReference type="NCBI Taxonomy" id="458197"/>
    <lineage>
        <taxon>Bacteria</taxon>
        <taxon>Pseudomonadati</taxon>
        <taxon>Pseudomonadota</taxon>
        <taxon>Gammaproteobacteria</taxon>
        <taxon>Enterobacterales</taxon>
        <taxon>Yersiniaceae</taxon>
        <taxon>Serratia</taxon>
    </lineage>
</organism>
<dbReference type="InterPro" id="IPR010721">
    <property type="entry name" value="UstE-like"/>
</dbReference>
<evidence type="ECO:0000256" key="1">
    <source>
        <dbReference type="SAM" id="Phobius"/>
    </source>
</evidence>
<reference evidence="2 3" key="1">
    <citation type="submission" date="2016-10" db="EMBL/GenBank/DDBJ databases">
        <authorList>
            <person name="Varghese N."/>
            <person name="Submissions S."/>
        </authorList>
    </citation>
    <scope>NUCLEOTIDE SEQUENCE [LARGE SCALE GENOMIC DNA]</scope>
    <source>
        <strain evidence="2 3">CGMCC 1.6853</strain>
    </source>
</reference>
<evidence type="ECO:0000313" key="3">
    <source>
        <dbReference type="Proteomes" id="UP000183031"/>
    </source>
</evidence>
<dbReference type="RefSeq" id="WP_021504656.1">
    <property type="nucleotide sequence ID" value="NZ_CBCSIN010000003.1"/>
</dbReference>
<evidence type="ECO:0000313" key="2">
    <source>
        <dbReference type="EMBL" id="SCY66861.1"/>
    </source>
</evidence>
<feature type="transmembrane region" description="Helical" evidence="1">
    <location>
        <begin position="96"/>
        <end position="117"/>
    </location>
</feature>
<feature type="transmembrane region" description="Helical" evidence="1">
    <location>
        <begin position="58"/>
        <end position="75"/>
    </location>
</feature>
<protein>
    <submittedName>
        <fullName evidence="2">Steroid 5-alpha reductase family enzyme</fullName>
    </submittedName>
</protein>
<keyword evidence="1" id="KW-1133">Transmembrane helix</keyword>
<name>A0A1G5HT43_9GAMM</name>
<dbReference type="PANTHER" id="PTHR32251:SF17">
    <property type="entry name" value="STEROID 5-ALPHA REDUCTASE C-TERMINAL DOMAIN-CONTAINING PROTEIN"/>
    <property type="match status" value="1"/>
</dbReference>
<dbReference type="Pfam" id="PF06966">
    <property type="entry name" value="DUF1295"/>
    <property type="match status" value="1"/>
</dbReference>
<dbReference type="Proteomes" id="UP000183031">
    <property type="component" value="Unassembled WGS sequence"/>
</dbReference>
<dbReference type="PROSITE" id="PS50244">
    <property type="entry name" value="S5A_REDUCTASE"/>
    <property type="match status" value="1"/>
</dbReference>
<sequence>MNVWIALAAVLLILALLAFITSRGAQDTRPMFLWGFNAMGPVTLVYCYFGEGDLSHKALILVMVGLYLLRMNIVLTRWYGNTAAAKLKDVMPTQQVPWLAVMMVMIFGGLYCLPFYWASQLQGPWGALQWLAIGVYLIGTLFHFGSDYQKRRFKQDPNNKGRLLNSGFWGLARHPNYFGDFLIFVSFGLLAGNLFGLIAPLTNLVQYFADAIPKSEKMAEKRYGEVWRNYKRQVKCFIPFVL</sequence>
<dbReference type="Gene3D" id="1.20.120.1630">
    <property type="match status" value="1"/>
</dbReference>
<dbReference type="EMBL" id="FMUT01000005">
    <property type="protein sequence ID" value="SCY66861.1"/>
    <property type="molecule type" value="Genomic_DNA"/>
</dbReference>
<keyword evidence="1" id="KW-0812">Transmembrane</keyword>
<comment type="caution">
    <text evidence="2">The sequence shown here is derived from an EMBL/GenBank/DDBJ whole genome shotgun (WGS) entry which is preliminary data.</text>
</comment>
<gene>
    <name evidence="2" type="ORF">SAMN02927935_02046</name>
</gene>
<keyword evidence="3" id="KW-1185">Reference proteome</keyword>